<feature type="transmembrane region" description="Helical" evidence="8">
    <location>
        <begin position="106"/>
        <end position="126"/>
    </location>
</feature>
<evidence type="ECO:0000256" key="7">
    <source>
        <dbReference type="ARBA" id="ARBA00023136"/>
    </source>
</evidence>
<feature type="transmembrane region" description="Helical" evidence="8">
    <location>
        <begin position="79"/>
        <end position="100"/>
    </location>
</feature>
<evidence type="ECO:0000256" key="6">
    <source>
        <dbReference type="ARBA" id="ARBA00022989"/>
    </source>
</evidence>
<dbReference type="Proteomes" id="UP000054018">
    <property type="component" value="Unassembled WGS sequence"/>
</dbReference>
<feature type="transmembrane region" description="Helical" evidence="8">
    <location>
        <begin position="133"/>
        <end position="151"/>
    </location>
</feature>
<dbReference type="GO" id="GO:0016020">
    <property type="term" value="C:membrane"/>
    <property type="evidence" value="ECO:0007669"/>
    <property type="project" value="UniProtKB-SubCell"/>
</dbReference>
<dbReference type="GO" id="GO:0008374">
    <property type="term" value="F:O-acyltransferase activity"/>
    <property type="evidence" value="ECO:0007669"/>
    <property type="project" value="InterPro"/>
</dbReference>
<evidence type="ECO:0000256" key="4">
    <source>
        <dbReference type="ARBA" id="ARBA00022679"/>
    </source>
</evidence>
<evidence type="ECO:0000256" key="5">
    <source>
        <dbReference type="ARBA" id="ARBA00022692"/>
    </source>
</evidence>
<feature type="domain" description="Wax synthase" evidence="9">
    <location>
        <begin position="35"/>
        <end position="114"/>
    </location>
</feature>
<keyword evidence="11" id="KW-1185">Reference proteome</keyword>
<dbReference type="InterPro" id="IPR032805">
    <property type="entry name" value="Wax_synthase_dom"/>
</dbReference>
<accession>A0A0C9ZS42</accession>
<evidence type="ECO:0000256" key="2">
    <source>
        <dbReference type="ARBA" id="ARBA00005179"/>
    </source>
</evidence>
<reference evidence="10 11" key="1">
    <citation type="submission" date="2014-04" db="EMBL/GenBank/DDBJ databases">
        <authorList>
            <consortium name="DOE Joint Genome Institute"/>
            <person name="Kuo A."/>
            <person name="Kohler A."/>
            <person name="Costa M.D."/>
            <person name="Nagy L.G."/>
            <person name="Floudas D."/>
            <person name="Copeland A."/>
            <person name="Barry K.W."/>
            <person name="Cichocki N."/>
            <person name="Veneault-Fourrey C."/>
            <person name="LaButti K."/>
            <person name="Lindquist E.A."/>
            <person name="Lipzen A."/>
            <person name="Lundell T."/>
            <person name="Morin E."/>
            <person name="Murat C."/>
            <person name="Sun H."/>
            <person name="Tunlid A."/>
            <person name="Henrissat B."/>
            <person name="Grigoriev I.V."/>
            <person name="Hibbett D.S."/>
            <person name="Martin F."/>
            <person name="Nordberg H.P."/>
            <person name="Cantor M.N."/>
            <person name="Hua S.X."/>
        </authorList>
    </citation>
    <scope>NUCLEOTIDE SEQUENCE [LARGE SCALE GENOMIC DNA]</scope>
    <source>
        <strain evidence="10 11">441</strain>
    </source>
</reference>
<keyword evidence="7 8" id="KW-0472">Membrane</keyword>
<dbReference type="PANTHER" id="PTHR31595:SF57">
    <property type="entry name" value="OS04G0481900 PROTEIN"/>
    <property type="match status" value="1"/>
</dbReference>
<dbReference type="Pfam" id="PF13813">
    <property type="entry name" value="MBOAT_2"/>
    <property type="match status" value="1"/>
</dbReference>
<sequence>MTFLFGASVYVTTRTVYDAISVFAVFILRQSPSRWPPLFFSPWKATSLTELWGDRWHHMNRSWMVAVGSRPASRILGRAAGVLGAFALSGLMHDLGLRAVGRGSDFAAIFGFFFMMGVGVVVESACKMMTGRLPSGIAGWLWVLTWVGLWANRATDAMLTRGAASSGFFPEPYRPFKLIWASFARS</sequence>
<keyword evidence="5 8" id="KW-0812">Transmembrane</keyword>
<evidence type="ECO:0000259" key="9">
    <source>
        <dbReference type="Pfam" id="PF13813"/>
    </source>
</evidence>
<dbReference type="HOGENOM" id="CLU_1454966_0_0_1"/>
<name>A0A0C9ZS42_9AGAM</name>
<gene>
    <name evidence="10" type="ORF">PISMIDRAFT_677575</name>
</gene>
<evidence type="ECO:0000256" key="8">
    <source>
        <dbReference type="SAM" id="Phobius"/>
    </source>
</evidence>
<keyword evidence="4" id="KW-0808">Transferase</keyword>
<comment type="similarity">
    <text evidence="3">Belongs to the wax synthase family.</text>
</comment>
<dbReference type="GO" id="GO:0006629">
    <property type="term" value="P:lipid metabolic process"/>
    <property type="evidence" value="ECO:0007669"/>
    <property type="project" value="InterPro"/>
</dbReference>
<dbReference type="OrthoDB" id="1077582at2759"/>
<organism evidence="10 11">
    <name type="scientific">Pisolithus microcarpus 441</name>
    <dbReference type="NCBI Taxonomy" id="765257"/>
    <lineage>
        <taxon>Eukaryota</taxon>
        <taxon>Fungi</taxon>
        <taxon>Dikarya</taxon>
        <taxon>Basidiomycota</taxon>
        <taxon>Agaricomycotina</taxon>
        <taxon>Agaricomycetes</taxon>
        <taxon>Agaricomycetidae</taxon>
        <taxon>Boletales</taxon>
        <taxon>Sclerodermatineae</taxon>
        <taxon>Pisolithaceae</taxon>
        <taxon>Pisolithus</taxon>
    </lineage>
</organism>
<dbReference type="STRING" id="765257.A0A0C9ZS42"/>
<dbReference type="PANTHER" id="PTHR31595">
    <property type="entry name" value="LONG-CHAIN-ALCOHOL O-FATTY-ACYLTRANSFERASE 3-RELATED"/>
    <property type="match status" value="1"/>
</dbReference>
<evidence type="ECO:0000256" key="3">
    <source>
        <dbReference type="ARBA" id="ARBA00007282"/>
    </source>
</evidence>
<dbReference type="AlphaFoldDB" id="A0A0C9ZS42"/>
<evidence type="ECO:0000256" key="1">
    <source>
        <dbReference type="ARBA" id="ARBA00004141"/>
    </source>
</evidence>
<comment type="pathway">
    <text evidence="2">Secondary metabolite biosynthesis.</text>
</comment>
<keyword evidence="6 8" id="KW-1133">Transmembrane helix</keyword>
<protein>
    <recommendedName>
        <fullName evidence="9">Wax synthase domain-containing protein</fullName>
    </recommendedName>
</protein>
<comment type="subcellular location">
    <subcellularLocation>
        <location evidence="1">Membrane</location>
        <topology evidence="1">Multi-pass membrane protein</topology>
    </subcellularLocation>
</comment>
<dbReference type="EMBL" id="KN833711">
    <property type="protein sequence ID" value="KIK25037.1"/>
    <property type="molecule type" value="Genomic_DNA"/>
</dbReference>
<evidence type="ECO:0000313" key="10">
    <source>
        <dbReference type="EMBL" id="KIK25037.1"/>
    </source>
</evidence>
<dbReference type="InterPro" id="IPR044851">
    <property type="entry name" value="Wax_synthase"/>
</dbReference>
<reference evidence="11" key="2">
    <citation type="submission" date="2015-01" db="EMBL/GenBank/DDBJ databases">
        <title>Evolutionary Origins and Diversification of the Mycorrhizal Mutualists.</title>
        <authorList>
            <consortium name="DOE Joint Genome Institute"/>
            <consortium name="Mycorrhizal Genomics Consortium"/>
            <person name="Kohler A."/>
            <person name="Kuo A."/>
            <person name="Nagy L.G."/>
            <person name="Floudas D."/>
            <person name="Copeland A."/>
            <person name="Barry K.W."/>
            <person name="Cichocki N."/>
            <person name="Veneault-Fourrey C."/>
            <person name="LaButti K."/>
            <person name="Lindquist E.A."/>
            <person name="Lipzen A."/>
            <person name="Lundell T."/>
            <person name="Morin E."/>
            <person name="Murat C."/>
            <person name="Riley R."/>
            <person name="Ohm R."/>
            <person name="Sun H."/>
            <person name="Tunlid A."/>
            <person name="Henrissat B."/>
            <person name="Grigoriev I.V."/>
            <person name="Hibbett D.S."/>
            <person name="Martin F."/>
        </authorList>
    </citation>
    <scope>NUCLEOTIDE SEQUENCE [LARGE SCALE GENOMIC DNA]</scope>
    <source>
        <strain evidence="11">441</strain>
    </source>
</reference>
<proteinExistence type="inferred from homology"/>
<evidence type="ECO:0000313" key="11">
    <source>
        <dbReference type="Proteomes" id="UP000054018"/>
    </source>
</evidence>